<sequence length="201" mass="21351">MKASSALIMIFLCSVIQPPLPAAAVLHASSSSTPPSAAAAKSFIYDTCNSANNKTTSTCYGWLSGHAGDLEKLKVYKLVKLAMNLTLTEAKFVVKSIKDSGEKGLGDCLETMGDCVDGVKMSLSQVKHLTPNQTEVLHLQISNLQTWMSAALTDEDTCEDEIGDVSDTGLKSLVADGIRNVSGHISITLALINLFAHKCGF</sequence>
<keyword evidence="1 2" id="KW-0732">Signal</keyword>
<dbReference type="InterPro" id="IPR006501">
    <property type="entry name" value="Pectinesterase_inhib_dom"/>
</dbReference>
<dbReference type="Proteomes" id="UP001152523">
    <property type="component" value="Unassembled WGS sequence"/>
</dbReference>
<reference evidence="4" key="1">
    <citation type="submission" date="2022-07" db="EMBL/GenBank/DDBJ databases">
        <authorList>
            <person name="Macas J."/>
            <person name="Novak P."/>
            <person name="Neumann P."/>
        </authorList>
    </citation>
    <scope>NUCLEOTIDE SEQUENCE</scope>
</reference>
<keyword evidence="5" id="KW-1185">Reference proteome</keyword>
<dbReference type="InterPro" id="IPR035513">
    <property type="entry name" value="Invertase/methylesterase_inhib"/>
</dbReference>
<dbReference type="InterPro" id="IPR051955">
    <property type="entry name" value="PME_Inhibitor"/>
</dbReference>
<feature type="signal peptide" evidence="2">
    <location>
        <begin position="1"/>
        <end position="23"/>
    </location>
</feature>
<evidence type="ECO:0000259" key="3">
    <source>
        <dbReference type="SMART" id="SM00856"/>
    </source>
</evidence>
<accession>A0AAV0D149</accession>
<gene>
    <name evidence="4" type="ORF">CEPIT_LOCUS10061</name>
</gene>
<name>A0AAV0D149_9ASTE</name>
<dbReference type="Gene3D" id="1.20.140.40">
    <property type="entry name" value="Invertase/pectin methylesterase inhibitor family protein"/>
    <property type="match status" value="1"/>
</dbReference>
<organism evidence="4 5">
    <name type="scientific">Cuscuta epithymum</name>
    <dbReference type="NCBI Taxonomy" id="186058"/>
    <lineage>
        <taxon>Eukaryota</taxon>
        <taxon>Viridiplantae</taxon>
        <taxon>Streptophyta</taxon>
        <taxon>Embryophyta</taxon>
        <taxon>Tracheophyta</taxon>
        <taxon>Spermatophyta</taxon>
        <taxon>Magnoliopsida</taxon>
        <taxon>eudicotyledons</taxon>
        <taxon>Gunneridae</taxon>
        <taxon>Pentapetalae</taxon>
        <taxon>asterids</taxon>
        <taxon>lamiids</taxon>
        <taxon>Solanales</taxon>
        <taxon>Convolvulaceae</taxon>
        <taxon>Cuscuteae</taxon>
        <taxon>Cuscuta</taxon>
        <taxon>Cuscuta subgen. Cuscuta</taxon>
    </lineage>
</organism>
<comment type="caution">
    <text evidence="4">The sequence shown here is derived from an EMBL/GenBank/DDBJ whole genome shotgun (WGS) entry which is preliminary data.</text>
</comment>
<feature type="domain" description="Pectinesterase inhibitor" evidence="3">
    <location>
        <begin position="39"/>
        <end position="191"/>
    </location>
</feature>
<dbReference type="CDD" id="cd15798">
    <property type="entry name" value="PMEI-like_3"/>
    <property type="match status" value="1"/>
</dbReference>
<protein>
    <recommendedName>
        <fullName evidence="3">Pectinesterase inhibitor domain-containing protein</fullName>
    </recommendedName>
</protein>
<evidence type="ECO:0000313" key="4">
    <source>
        <dbReference type="EMBL" id="CAH9087211.1"/>
    </source>
</evidence>
<dbReference type="SMART" id="SM00856">
    <property type="entry name" value="PMEI"/>
    <property type="match status" value="1"/>
</dbReference>
<proteinExistence type="predicted"/>
<dbReference type="EMBL" id="CAMAPF010000058">
    <property type="protein sequence ID" value="CAH9087211.1"/>
    <property type="molecule type" value="Genomic_DNA"/>
</dbReference>
<dbReference type="Pfam" id="PF04043">
    <property type="entry name" value="PMEI"/>
    <property type="match status" value="1"/>
</dbReference>
<dbReference type="PANTHER" id="PTHR31080:SF64">
    <property type="entry name" value="PLANT INVERTASE_PECTIN METHYLESTERASE INHIBITOR SUPERFAMILY PROTEIN"/>
    <property type="match status" value="1"/>
</dbReference>
<dbReference type="PANTHER" id="PTHR31080">
    <property type="entry name" value="PECTINESTERASE INHIBITOR-LIKE"/>
    <property type="match status" value="1"/>
</dbReference>
<dbReference type="AlphaFoldDB" id="A0AAV0D149"/>
<dbReference type="GO" id="GO:0004857">
    <property type="term" value="F:enzyme inhibitor activity"/>
    <property type="evidence" value="ECO:0007669"/>
    <property type="project" value="InterPro"/>
</dbReference>
<dbReference type="NCBIfam" id="TIGR01614">
    <property type="entry name" value="PME_inhib"/>
    <property type="match status" value="1"/>
</dbReference>
<evidence type="ECO:0000256" key="2">
    <source>
        <dbReference type="SAM" id="SignalP"/>
    </source>
</evidence>
<evidence type="ECO:0000256" key="1">
    <source>
        <dbReference type="ARBA" id="ARBA00022729"/>
    </source>
</evidence>
<dbReference type="SUPFAM" id="SSF101148">
    <property type="entry name" value="Plant invertase/pectin methylesterase inhibitor"/>
    <property type="match status" value="1"/>
</dbReference>
<evidence type="ECO:0000313" key="5">
    <source>
        <dbReference type="Proteomes" id="UP001152523"/>
    </source>
</evidence>
<feature type="chain" id="PRO_5043494039" description="Pectinesterase inhibitor domain-containing protein" evidence="2">
    <location>
        <begin position="24"/>
        <end position="201"/>
    </location>
</feature>